<dbReference type="PANTHER" id="PTHR42794:SF1">
    <property type="entry name" value="HEMIN IMPORT ATP-BINDING PROTEIN HMUV"/>
    <property type="match status" value="1"/>
</dbReference>
<dbReference type="EMBL" id="ACLR01000179">
    <property type="protein sequence ID" value="EEK16511.1"/>
    <property type="molecule type" value="Genomic_DNA"/>
</dbReference>
<evidence type="ECO:0000256" key="2">
    <source>
        <dbReference type="ARBA" id="ARBA00022741"/>
    </source>
</evidence>
<dbReference type="SMART" id="SM00382">
    <property type="entry name" value="AAA"/>
    <property type="match status" value="1"/>
</dbReference>
<accession>C2MCT2</accession>
<keyword evidence="4" id="KW-1278">Translocase</keyword>
<proteinExistence type="predicted"/>
<dbReference type="SUPFAM" id="SSF52540">
    <property type="entry name" value="P-loop containing nucleoside triphosphate hydrolases"/>
    <property type="match status" value="1"/>
</dbReference>
<dbReference type="PANTHER" id="PTHR42794">
    <property type="entry name" value="HEMIN IMPORT ATP-BINDING PROTEIN HMUV"/>
    <property type="match status" value="1"/>
</dbReference>
<dbReference type="InterPro" id="IPR003593">
    <property type="entry name" value="AAA+_ATPase"/>
</dbReference>
<dbReference type="Gene3D" id="3.40.50.300">
    <property type="entry name" value="P-loop containing nucleotide triphosphate hydrolases"/>
    <property type="match status" value="1"/>
</dbReference>
<dbReference type="OrthoDB" id="9806726at2"/>
<dbReference type="eggNOG" id="COG1120">
    <property type="taxonomic scope" value="Bacteria"/>
</dbReference>
<keyword evidence="2" id="KW-0547">Nucleotide-binding</keyword>
<dbReference type="Pfam" id="PF00005">
    <property type="entry name" value="ABC_tran"/>
    <property type="match status" value="1"/>
</dbReference>
<evidence type="ECO:0000259" key="6">
    <source>
        <dbReference type="PROSITE" id="PS50893"/>
    </source>
</evidence>
<name>C2MCT2_9PORP</name>
<evidence type="ECO:0000313" key="7">
    <source>
        <dbReference type="EMBL" id="EEK16511.1"/>
    </source>
</evidence>
<comment type="function">
    <text evidence="5">Part of the ABC transporter complex HmuTUV involved in hemin import. Responsible for energy coupling to the transport system.</text>
</comment>
<dbReference type="PROSITE" id="PS50893">
    <property type="entry name" value="ABC_TRANSPORTER_2"/>
    <property type="match status" value="1"/>
</dbReference>
<sequence length="264" mass="29370">MTSQTILRAEQLICGYGRKAVIGPLDLAIARGSLTAIIGPNGAGKSTCFKTLTGVLPPLSGKVSLLDKPLSNYTLRERARLVSMVNQQITPQPLRVYDYVLMGRLPYFKRFQIGYSEEDHARCDHYLERTGIARLADKRLDELSGGEQQMVAIAQALTQEPQLLLLDEPISHLDIGYTSEIMQLLETLHEEGLTILMILHDINIASEYCEELILFGPDGLLAHGTPQTVLTEAHLQEAYHTTVLVQSAPASGRPYIYPMRKRRS</sequence>
<keyword evidence="8" id="KW-1185">Reference proteome</keyword>
<dbReference type="AlphaFoldDB" id="C2MCT2"/>
<dbReference type="CDD" id="cd03214">
    <property type="entry name" value="ABC_Iron-Siderophores_B12_Hemin"/>
    <property type="match status" value="1"/>
</dbReference>
<comment type="caution">
    <text evidence="7">The sequence shown here is derived from an EMBL/GenBank/DDBJ whole genome shotgun (WGS) entry which is preliminary data.</text>
</comment>
<keyword evidence="1" id="KW-0813">Transport</keyword>
<organism evidence="7 8">
    <name type="scientific">Porphyromonas uenonis 60-3</name>
    <dbReference type="NCBI Taxonomy" id="596327"/>
    <lineage>
        <taxon>Bacteria</taxon>
        <taxon>Pseudomonadati</taxon>
        <taxon>Bacteroidota</taxon>
        <taxon>Bacteroidia</taxon>
        <taxon>Bacteroidales</taxon>
        <taxon>Porphyromonadaceae</taxon>
        <taxon>Porphyromonas</taxon>
    </lineage>
</organism>
<evidence type="ECO:0000256" key="5">
    <source>
        <dbReference type="ARBA" id="ARBA00037066"/>
    </source>
</evidence>
<evidence type="ECO:0000256" key="1">
    <source>
        <dbReference type="ARBA" id="ARBA00022448"/>
    </source>
</evidence>
<reference evidence="7 8" key="1">
    <citation type="submission" date="2009-04" db="EMBL/GenBank/DDBJ databases">
        <authorList>
            <person name="Sebastian Y."/>
            <person name="Madupu R."/>
            <person name="Durkin A.S."/>
            <person name="Torralba M."/>
            <person name="Methe B."/>
            <person name="Sutton G.G."/>
            <person name="Strausberg R.L."/>
            <person name="Nelson K.E."/>
        </authorList>
    </citation>
    <scope>NUCLEOTIDE SEQUENCE [LARGE SCALE GENOMIC DNA]</scope>
    <source>
        <strain evidence="7 8">60-3</strain>
    </source>
</reference>
<dbReference type="RefSeq" id="WP_007365690.1">
    <property type="nucleotide sequence ID" value="NZ_ACLR01000179.1"/>
</dbReference>
<protein>
    <submittedName>
        <fullName evidence="7">ABC transporter, ATP-binding protein</fullName>
    </submittedName>
</protein>
<dbReference type="InterPro" id="IPR027417">
    <property type="entry name" value="P-loop_NTPase"/>
</dbReference>
<dbReference type="InterPro" id="IPR017871">
    <property type="entry name" value="ABC_transporter-like_CS"/>
</dbReference>
<gene>
    <name evidence="7" type="ORF">PORUE0001_1764</name>
</gene>
<dbReference type="GO" id="GO:0005524">
    <property type="term" value="F:ATP binding"/>
    <property type="evidence" value="ECO:0007669"/>
    <property type="project" value="UniProtKB-KW"/>
</dbReference>
<dbReference type="Proteomes" id="UP000003303">
    <property type="component" value="Unassembled WGS sequence"/>
</dbReference>
<keyword evidence="3 7" id="KW-0067">ATP-binding</keyword>
<dbReference type="STRING" id="596327.PORUE0001_1764"/>
<evidence type="ECO:0000313" key="8">
    <source>
        <dbReference type="Proteomes" id="UP000003303"/>
    </source>
</evidence>
<dbReference type="GO" id="GO:0016887">
    <property type="term" value="F:ATP hydrolysis activity"/>
    <property type="evidence" value="ECO:0007669"/>
    <property type="project" value="InterPro"/>
</dbReference>
<dbReference type="InterPro" id="IPR003439">
    <property type="entry name" value="ABC_transporter-like_ATP-bd"/>
</dbReference>
<feature type="domain" description="ABC transporter" evidence="6">
    <location>
        <begin position="7"/>
        <end position="242"/>
    </location>
</feature>
<evidence type="ECO:0000256" key="4">
    <source>
        <dbReference type="ARBA" id="ARBA00022967"/>
    </source>
</evidence>
<dbReference type="PROSITE" id="PS00211">
    <property type="entry name" value="ABC_TRANSPORTER_1"/>
    <property type="match status" value="1"/>
</dbReference>
<evidence type="ECO:0000256" key="3">
    <source>
        <dbReference type="ARBA" id="ARBA00022840"/>
    </source>
</evidence>
<dbReference type="FunFam" id="3.40.50.300:FF:000134">
    <property type="entry name" value="Iron-enterobactin ABC transporter ATP-binding protein"/>
    <property type="match status" value="1"/>
</dbReference>